<name>A0ACB8U6K8_9APHY</name>
<sequence>MLLTPARYILDSGAYLTLLNDDPLSSLLQVPTSLADERLTFACAHSRSEFAEAWTKACKGLRSEEVDVAFFPISQGILREESVELRQLEAMISTIPLNLRPRQMQPCLILFDVNFNMKTRRDLHNLETILSTLVQDCWNRDQLTSNDTQNIFQNFTLVQPGGWFSWNRLRVYLWQTPEGAAPYFGKTPHLVPPENLLNFVLEPPEMGTSVWGNMGNIVGRVVGIDDLTLLTFVSGQTALTSYFIYRLAWKQ</sequence>
<protein>
    <submittedName>
        <fullName evidence="1">Uncharacterized protein</fullName>
    </submittedName>
</protein>
<gene>
    <name evidence="1" type="ORF">BDY19DRAFT_93637</name>
</gene>
<organism evidence="1 2">
    <name type="scientific">Irpex rosettiformis</name>
    <dbReference type="NCBI Taxonomy" id="378272"/>
    <lineage>
        <taxon>Eukaryota</taxon>
        <taxon>Fungi</taxon>
        <taxon>Dikarya</taxon>
        <taxon>Basidiomycota</taxon>
        <taxon>Agaricomycotina</taxon>
        <taxon>Agaricomycetes</taxon>
        <taxon>Polyporales</taxon>
        <taxon>Irpicaceae</taxon>
        <taxon>Irpex</taxon>
    </lineage>
</organism>
<evidence type="ECO:0000313" key="2">
    <source>
        <dbReference type="Proteomes" id="UP001055072"/>
    </source>
</evidence>
<accession>A0ACB8U6K8</accession>
<proteinExistence type="predicted"/>
<dbReference type="Proteomes" id="UP001055072">
    <property type="component" value="Unassembled WGS sequence"/>
</dbReference>
<keyword evidence="2" id="KW-1185">Reference proteome</keyword>
<evidence type="ECO:0000313" key="1">
    <source>
        <dbReference type="EMBL" id="KAI0089937.1"/>
    </source>
</evidence>
<dbReference type="EMBL" id="MU274909">
    <property type="protein sequence ID" value="KAI0089937.1"/>
    <property type="molecule type" value="Genomic_DNA"/>
</dbReference>
<comment type="caution">
    <text evidence="1">The sequence shown here is derived from an EMBL/GenBank/DDBJ whole genome shotgun (WGS) entry which is preliminary data.</text>
</comment>
<reference evidence="1" key="1">
    <citation type="journal article" date="2021" name="Environ. Microbiol.">
        <title>Gene family expansions and transcriptome signatures uncover fungal adaptations to wood decay.</title>
        <authorList>
            <person name="Hage H."/>
            <person name="Miyauchi S."/>
            <person name="Viragh M."/>
            <person name="Drula E."/>
            <person name="Min B."/>
            <person name="Chaduli D."/>
            <person name="Navarro D."/>
            <person name="Favel A."/>
            <person name="Norest M."/>
            <person name="Lesage-Meessen L."/>
            <person name="Balint B."/>
            <person name="Merenyi Z."/>
            <person name="de Eugenio L."/>
            <person name="Morin E."/>
            <person name="Martinez A.T."/>
            <person name="Baldrian P."/>
            <person name="Stursova M."/>
            <person name="Martinez M.J."/>
            <person name="Novotny C."/>
            <person name="Magnuson J.K."/>
            <person name="Spatafora J.W."/>
            <person name="Maurice S."/>
            <person name="Pangilinan J."/>
            <person name="Andreopoulos W."/>
            <person name="LaButti K."/>
            <person name="Hundley H."/>
            <person name="Na H."/>
            <person name="Kuo A."/>
            <person name="Barry K."/>
            <person name="Lipzen A."/>
            <person name="Henrissat B."/>
            <person name="Riley R."/>
            <person name="Ahrendt S."/>
            <person name="Nagy L.G."/>
            <person name="Grigoriev I.V."/>
            <person name="Martin F."/>
            <person name="Rosso M.N."/>
        </authorList>
    </citation>
    <scope>NUCLEOTIDE SEQUENCE</scope>
    <source>
        <strain evidence="1">CBS 384.51</strain>
    </source>
</reference>